<evidence type="ECO:0000259" key="3">
    <source>
        <dbReference type="PROSITE" id="PS50158"/>
    </source>
</evidence>
<keyword evidence="1" id="KW-0862">Zinc</keyword>
<dbReference type="AlphaFoldDB" id="A0AAD8RBE0"/>
<dbReference type="SMART" id="SM00343">
    <property type="entry name" value="ZnF_C2HC"/>
    <property type="match status" value="1"/>
</dbReference>
<evidence type="ECO:0000313" key="5">
    <source>
        <dbReference type="Proteomes" id="UP001231189"/>
    </source>
</evidence>
<dbReference type="GO" id="GO:0008270">
    <property type="term" value="F:zinc ion binding"/>
    <property type="evidence" value="ECO:0007669"/>
    <property type="project" value="UniProtKB-KW"/>
</dbReference>
<reference evidence="4" key="1">
    <citation type="submission" date="2023-07" db="EMBL/GenBank/DDBJ databases">
        <title>A chromosome-level genome assembly of Lolium multiflorum.</title>
        <authorList>
            <person name="Chen Y."/>
            <person name="Copetti D."/>
            <person name="Kolliker R."/>
            <person name="Studer B."/>
        </authorList>
    </citation>
    <scope>NUCLEOTIDE SEQUENCE</scope>
    <source>
        <strain evidence="4">02402/16</strain>
        <tissue evidence="4">Leaf</tissue>
    </source>
</reference>
<organism evidence="4 5">
    <name type="scientific">Lolium multiflorum</name>
    <name type="common">Italian ryegrass</name>
    <name type="synonym">Lolium perenne subsp. multiflorum</name>
    <dbReference type="NCBI Taxonomy" id="4521"/>
    <lineage>
        <taxon>Eukaryota</taxon>
        <taxon>Viridiplantae</taxon>
        <taxon>Streptophyta</taxon>
        <taxon>Embryophyta</taxon>
        <taxon>Tracheophyta</taxon>
        <taxon>Spermatophyta</taxon>
        <taxon>Magnoliopsida</taxon>
        <taxon>Liliopsida</taxon>
        <taxon>Poales</taxon>
        <taxon>Poaceae</taxon>
        <taxon>BOP clade</taxon>
        <taxon>Pooideae</taxon>
        <taxon>Poodae</taxon>
        <taxon>Poeae</taxon>
        <taxon>Poeae Chloroplast Group 2 (Poeae type)</taxon>
        <taxon>Loliodinae</taxon>
        <taxon>Loliinae</taxon>
        <taxon>Lolium</taxon>
    </lineage>
</organism>
<dbReference type="GO" id="GO:0003676">
    <property type="term" value="F:nucleic acid binding"/>
    <property type="evidence" value="ECO:0007669"/>
    <property type="project" value="InterPro"/>
</dbReference>
<dbReference type="InterPro" id="IPR001878">
    <property type="entry name" value="Znf_CCHC"/>
</dbReference>
<evidence type="ECO:0000256" key="1">
    <source>
        <dbReference type="PROSITE-ProRule" id="PRU00047"/>
    </source>
</evidence>
<protein>
    <recommendedName>
        <fullName evidence="3">CCHC-type domain-containing protein</fullName>
    </recommendedName>
</protein>
<dbReference type="SUPFAM" id="SSF57756">
    <property type="entry name" value="Retrovirus zinc finger-like domains"/>
    <property type="match status" value="1"/>
</dbReference>
<keyword evidence="1" id="KW-0479">Metal-binding</keyword>
<dbReference type="Proteomes" id="UP001231189">
    <property type="component" value="Unassembled WGS sequence"/>
</dbReference>
<gene>
    <name evidence="4" type="ORF">QYE76_024050</name>
</gene>
<feature type="region of interest" description="Disordered" evidence="2">
    <location>
        <begin position="1"/>
        <end position="38"/>
    </location>
</feature>
<dbReference type="InterPro" id="IPR036875">
    <property type="entry name" value="Znf_CCHC_sf"/>
</dbReference>
<feature type="domain" description="CCHC-type" evidence="3">
    <location>
        <begin position="48"/>
        <end position="63"/>
    </location>
</feature>
<dbReference type="PROSITE" id="PS50158">
    <property type="entry name" value="ZF_CCHC"/>
    <property type="match status" value="1"/>
</dbReference>
<dbReference type="EMBL" id="JAUUTY010000006">
    <property type="protein sequence ID" value="KAK1618533.1"/>
    <property type="molecule type" value="Genomic_DNA"/>
</dbReference>
<sequence>METPSPGGYNNYNRAPPRAPNNNTNTTPRTGSNAIPVANKQDKSTITCYECGVVGHYSNECPKRLAKLAGNTAAPAQQQRRVSTGKKFTPNNPNNRGGRLYHMNVEEAQEAPDVVLVPEKTEVFKNIDHRSVDINKDLTYREVPIRILEEAYRTTRTRSIKFLKIQWSNHTEDEATWEREDFMKKEYPDLFST</sequence>
<keyword evidence="1" id="KW-0863">Zinc-finger</keyword>
<name>A0AAD8RBE0_LOLMU</name>
<comment type="caution">
    <text evidence="4">The sequence shown here is derived from an EMBL/GenBank/DDBJ whole genome shotgun (WGS) entry which is preliminary data.</text>
</comment>
<accession>A0AAD8RBE0</accession>
<keyword evidence="5" id="KW-1185">Reference proteome</keyword>
<feature type="region of interest" description="Disordered" evidence="2">
    <location>
        <begin position="72"/>
        <end position="97"/>
    </location>
</feature>
<proteinExistence type="predicted"/>
<evidence type="ECO:0000256" key="2">
    <source>
        <dbReference type="SAM" id="MobiDB-lite"/>
    </source>
</evidence>
<feature type="compositionally biased region" description="Low complexity" evidence="2">
    <location>
        <begin position="9"/>
        <end position="30"/>
    </location>
</feature>
<dbReference type="Gene3D" id="4.10.60.10">
    <property type="entry name" value="Zinc finger, CCHC-type"/>
    <property type="match status" value="1"/>
</dbReference>
<evidence type="ECO:0000313" key="4">
    <source>
        <dbReference type="EMBL" id="KAK1618533.1"/>
    </source>
</evidence>
<dbReference type="Pfam" id="PF00098">
    <property type="entry name" value="zf-CCHC"/>
    <property type="match status" value="1"/>
</dbReference>